<dbReference type="EMBL" id="JAQIBD010000002">
    <property type="protein sequence ID" value="MDM5272009.1"/>
    <property type="molecule type" value="Genomic_DNA"/>
</dbReference>
<gene>
    <name evidence="2" type="ORF">PGH07_07445</name>
</gene>
<dbReference type="RefSeq" id="WP_289413745.1">
    <property type="nucleotide sequence ID" value="NZ_JAQIBD010000002.1"/>
</dbReference>
<accession>A0ABT7QYU7</accession>
<evidence type="ECO:0000313" key="3">
    <source>
        <dbReference type="Proteomes" id="UP001169069"/>
    </source>
</evidence>
<feature type="transmembrane region" description="Helical" evidence="1">
    <location>
        <begin position="31"/>
        <end position="55"/>
    </location>
</feature>
<protein>
    <submittedName>
        <fullName evidence="2">FxsA family protein</fullName>
    </submittedName>
</protein>
<evidence type="ECO:0000313" key="2">
    <source>
        <dbReference type="EMBL" id="MDM5272009.1"/>
    </source>
</evidence>
<dbReference type="Pfam" id="PF04186">
    <property type="entry name" value="FxsA"/>
    <property type="match status" value="1"/>
</dbReference>
<dbReference type="NCBIfam" id="NF008528">
    <property type="entry name" value="PRK11463.1-2"/>
    <property type="match status" value="1"/>
</dbReference>
<keyword evidence="3" id="KW-1185">Reference proteome</keyword>
<feature type="transmembrane region" description="Helical" evidence="1">
    <location>
        <begin position="75"/>
        <end position="102"/>
    </location>
</feature>
<evidence type="ECO:0000256" key="1">
    <source>
        <dbReference type="SAM" id="Phobius"/>
    </source>
</evidence>
<reference evidence="2" key="1">
    <citation type="submission" date="2023-01" db="EMBL/GenBank/DDBJ databases">
        <title>Sulfurovum sp. zt1-1 genome assembly.</title>
        <authorList>
            <person name="Wang J."/>
        </authorList>
    </citation>
    <scope>NUCLEOTIDE SEQUENCE</scope>
    <source>
        <strain evidence="2">Zt1-1</strain>
    </source>
</reference>
<dbReference type="InterPro" id="IPR007313">
    <property type="entry name" value="FxsA"/>
</dbReference>
<sequence>MPILIAIPFLLLELYLSLSVGERIGFLWSAIWIVVTFIIGVQLLRLSPFTVMGNLDAVTRGKLSLQGFQSVSTSYFIGAILLIIPGVLTDILGIFALLYTLYLQFVAKITPEQTNFKSEKQGEDNVIDVEIIDEYTDHNPHA</sequence>
<comment type="caution">
    <text evidence="2">The sequence shown here is derived from an EMBL/GenBank/DDBJ whole genome shotgun (WGS) entry which is preliminary data.</text>
</comment>
<organism evidence="2 3">
    <name type="scientific">Sulfurovum zhangzhouensis</name>
    <dbReference type="NCBI Taxonomy" id="3019067"/>
    <lineage>
        <taxon>Bacteria</taxon>
        <taxon>Pseudomonadati</taxon>
        <taxon>Campylobacterota</taxon>
        <taxon>Epsilonproteobacteria</taxon>
        <taxon>Campylobacterales</taxon>
        <taxon>Sulfurovaceae</taxon>
        <taxon>Sulfurovum</taxon>
    </lineage>
</organism>
<name>A0ABT7QYU7_9BACT</name>
<dbReference type="Proteomes" id="UP001169069">
    <property type="component" value="Unassembled WGS sequence"/>
</dbReference>
<keyword evidence="1" id="KW-1133">Transmembrane helix</keyword>
<keyword evidence="1" id="KW-0472">Membrane</keyword>
<proteinExistence type="predicted"/>
<keyword evidence="1" id="KW-0812">Transmembrane</keyword>